<organism evidence="11 12">
    <name type="scientific">Roseovarius faecimaris</name>
    <dbReference type="NCBI Taxonomy" id="2494550"/>
    <lineage>
        <taxon>Bacteria</taxon>
        <taxon>Pseudomonadati</taxon>
        <taxon>Pseudomonadota</taxon>
        <taxon>Alphaproteobacteria</taxon>
        <taxon>Rhodobacterales</taxon>
        <taxon>Roseobacteraceae</taxon>
        <taxon>Roseovarius</taxon>
    </lineage>
</organism>
<dbReference type="EC" id="2.1.1.107" evidence="2"/>
<dbReference type="InterPro" id="IPR050161">
    <property type="entry name" value="Siro_Cobalamin_biosynth"/>
</dbReference>
<dbReference type="PROSITE" id="PS00839">
    <property type="entry name" value="SUMT_1"/>
    <property type="match status" value="1"/>
</dbReference>
<dbReference type="NCBIfam" id="TIGR01469">
    <property type="entry name" value="cobA_cysG_Cterm"/>
    <property type="match status" value="1"/>
</dbReference>
<dbReference type="InterPro" id="IPR003043">
    <property type="entry name" value="Uropor_MeTrfase_CS"/>
</dbReference>
<dbReference type="Pfam" id="PF00590">
    <property type="entry name" value="TP_methylase"/>
    <property type="match status" value="1"/>
</dbReference>
<evidence type="ECO:0000256" key="7">
    <source>
        <dbReference type="ARBA" id="ARBA00023244"/>
    </source>
</evidence>
<protein>
    <recommendedName>
        <fullName evidence="2">uroporphyrinogen-III C-methyltransferase</fullName>
        <ecNumber evidence="2">2.1.1.107</ecNumber>
    </recommendedName>
</protein>
<dbReference type="SUPFAM" id="SSF53790">
    <property type="entry name" value="Tetrapyrrole methylase"/>
    <property type="match status" value="1"/>
</dbReference>
<dbReference type="GO" id="GO:0009236">
    <property type="term" value="P:cobalamin biosynthetic process"/>
    <property type="evidence" value="ECO:0007669"/>
    <property type="project" value="UniProtKB-KW"/>
</dbReference>
<evidence type="ECO:0000256" key="2">
    <source>
        <dbReference type="ARBA" id="ARBA00012162"/>
    </source>
</evidence>
<evidence type="ECO:0000256" key="5">
    <source>
        <dbReference type="ARBA" id="ARBA00022679"/>
    </source>
</evidence>
<dbReference type="FunFam" id="3.40.1010.10:FF:000001">
    <property type="entry name" value="Siroheme synthase"/>
    <property type="match status" value="1"/>
</dbReference>
<accession>A0A6I6IR63</accession>
<dbReference type="PANTHER" id="PTHR45790:SF3">
    <property type="entry name" value="S-ADENOSYL-L-METHIONINE-DEPENDENT UROPORPHYRINOGEN III METHYLTRANSFERASE, CHLOROPLASTIC"/>
    <property type="match status" value="1"/>
</dbReference>
<evidence type="ECO:0000313" key="11">
    <source>
        <dbReference type="EMBL" id="QGX98363.1"/>
    </source>
</evidence>
<evidence type="ECO:0000256" key="6">
    <source>
        <dbReference type="ARBA" id="ARBA00022691"/>
    </source>
</evidence>
<keyword evidence="4 11" id="KW-0489">Methyltransferase</keyword>
<dbReference type="RefSeq" id="WP_157706995.1">
    <property type="nucleotide sequence ID" value="NZ_CP034348.1"/>
</dbReference>
<evidence type="ECO:0000256" key="1">
    <source>
        <dbReference type="ARBA" id="ARBA00005879"/>
    </source>
</evidence>
<evidence type="ECO:0000256" key="4">
    <source>
        <dbReference type="ARBA" id="ARBA00022603"/>
    </source>
</evidence>
<dbReference type="InterPro" id="IPR035996">
    <property type="entry name" value="4pyrrol_Methylase_sf"/>
</dbReference>
<evidence type="ECO:0000256" key="9">
    <source>
        <dbReference type="ARBA" id="ARBA00060548"/>
    </source>
</evidence>
<dbReference type="UniPathway" id="UPA00262">
    <property type="reaction ID" value="UER00211"/>
</dbReference>
<sequence>MSALHTQGHVYLIGAGPGDPDLLTVRALRLIQQAEIVVHDRLVSPQIMALIPPEAQLIDVGKAPDRHPFPQPNINALLVSLAMRGQKVVRLKGGDPYMFGRGSEEVAELRDAGISHTVVPGITSAQGIACSTGVPLTHRGLATGVRFVTGHCRAGHELDLDWDGLTHTETTLVIYMGRGQAGPISARLMAAGRASSTPVMLVVDGTRATEERHFTTLAEMAEVASRLDAHRPTLIVIGDVVALADDLATPVARPLSQVRHA</sequence>
<keyword evidence="5 11" id="KW-0808">Transferase</keyword>
<dbReference type="AlphaFoldDB" id="A0A6I6IR63"/>
<dbReference type="Proteomes" id="UP000428330">
    <property type="component" value="Chromosome"/>
</dbReference>
<dbReference type="Gene3D" id="3.30.950.10">
    <property type="entry name" value="Methyltransferase, Cobalt-precorrin-4 Transmethylase, Domain 2"/>
    <property type="match status" value="1"/>
</dbReference>
<dbReference type="CDD" id="cd11642">
    <property type="entry name" value="SUMT"/>
    <property type="match status" value="1"/>
</dbReference>
<keyword evidence="3" id="KW-0169">Cobalamin biosynthesis</keyword>
<feature type="domain" description="Tetrapyrrole methylase" evidence="10">
    <location>
        <begin position="9"/>
        <end position="220"/>
    </location>
</feature>
<comment type="pathway">
    <text evidence="9">Cofactor biosynthesis; adenosylcobalamin biosynthesis; precorrin-2 from uroporphyrinogen III: step 1/1.</text>
</comment>
<comment type="similarity">
    <text evidence="1">Belongs to the precorrin methyltransferase family.</text>
</comment>
<comment type="pathway">
    <text evidence="8">Porphyrin-containing compound metabolism; siroheme biosynthesis; precorrin-2 from uroporphyrinogen III: step 1/1.</text>
</comment>
<dbReference type="GO" id="GO:0004851">
    <property type="term" value="F:uroporphyrin-III C-methyltransferase activity"/>
    <property type="evidence" value="ECO:0007669"/>
    <property type="project" value="UniProtKB-EC"/>
</dbReference>
<dbReference type="InterPro" id="IPR000878">
    <property type="entry name" value="4pyrrol_Mease"/>
</dbReference>
<dbReference type="GO" id="GO:0019354">
    <property type="term" value="P:siroheme biosynthetic process"/>
    <property type="evidence" value="ECO:0007669"/>
    <property type="project" value="UniProtKB-UniPathway"/>
</dbReference>
<name>A0A6I6IR63_9RHOB</name>
<evidence type="ECO:0000313" key="12">
    <source>
        <dbReference type="Proteomes" id="UP000428330"/>
    </source>
</evidence>
<evidence type="ECO:0000256" key="3">
    <source>
        <dbReference type="ARBA" id="ARBA00022573"/>
    </source>
</evidence>
<gene>
    <name evidence="11" type="primary">cobA</name>
    <name evidence="11" type="ORF">EI983_08750</name>
</gene>
<dbReference type="InterPro" id="IPR006366">
    <property type="entry name" value="CobA/CysG_C"/>
</dbReference>
<evidence type="ECO:0000259" key="10">
    <source>
        <dbReference type="Pfam" id="PF00590"/>
    </source>
</evidence>
<dbReference type="KEGG" id="rom:EI983_08750"/>
<dbReference type="FunFam" id="3.30.950.10:FF:000001">
    <property type="entry name" value="Siroheme synthase"/>
    <property type="match status" value="1"/>
</dbReference>
<keyword evidence="6" id="KW-0949">S-adenosyl-L-methionine</keyword>
<proteinExistence type="inferred from homology"/>
<dbReference type="InterPro" id="IPR014777">
    <property type="entry name" value="4pyrrole_Mease_sub1"/>
</dbReference>
<dbReference type="Gene3D" id="3.40.1010.10">
    <property type="entry name" value="Cobalt-precorrin-4 Transmethylase, Domain 1"/>
    <property type="match status" value="1"/>
</dbReference>
<dbReference type="NCBIfam" id="NF004790">
    <property type="entry name" value="PRK06136.1"/>
    <property type="match status" value="1"/>
</dbReference>
<dbReference type="OrthoDB" id="9815856at2"/>
<dbReference type="InterPro" id="IPR014776">
    <property type="entry name" value="4pyrrole_Mease_sub2"/>
</dbReference>
<dbReference type="EMBL" id="CP034348">
    <property type="protein sequence ID" value="QGX98363.1"/>
    <property type="molecule type" value="Genomic_DNA"/>
</dbReference>
<keyword evidence="7" id="KW-0627">Porphyrin biosynthesis</keyword>
<dbReference type="GO" id="GO:0032259">
    <property type="term" value="P:methylation"/>
    <property type="evidence" value="ECO:0007669"/>
    <property type="project" value="UniProtKB-KW"/>
</dbReference>
<keyword evidence="12" id="KW-1185">Reference proteome</keyword>
<dbReference type="PANTHER" id="PTHR45790">
    <property type="entry name" value="SIROHEME SYNTHASE-RELATED"/>
    <property type="match status" value="1"/>
</dbReference>
<evidence type="ECO:0000256" key="8">
    <source>
        <dbReference type="ARBA" id="ARBA00025705"/>
    </source>
</evidence>
<reference evidence="12" key="1">
    <citation type="submission" date="2018-12" db="EMBL/GenBank/DDBJ databases">
        <title>Complete genome sequence of Roseovarius sp. MME-070.</title>
        <authorList>
            <person name="Nam Y.-D."/>
            <person name="Kang J."/>
            <person name="Chung W.-H."/>
            <person name="Park Y.S."/>
        </authorList>
    </citation>
    <scope>NUCLEOTIDE SEQUENCE [LARGE SCALE GENOMIC DNA]</scope>
    <source>
        <strain evidence="12">MME-070</strain>
    </source>
</reference>